<protein>
    <submittedName>
        <fullName evidence="7">Major facilitator family transporter</fullName>
    </submittedName>
</protein>
<dbReference type="PROSITE" id="PS50850">
    <property type="entry name" value="MFS"/>
    <property type="match status" value="1"/>
</dbReference>
<dbReference type="Gene3D" id="1.20.1250.20">
    <property type="entry name" value="MFS general substrate transporter like domains"/>
    <property type="match status" value="1"/>
</dbReference>
<evidence type="ECO:0000259" key="6">
    <source>
        <dbReference type="PROSITE" id="PS50850"/>
    </source>
</evidence>
<dbReference type="InterPro" id="IPR005829">
    <property type="entry name" value="Sugar_transporter_CS"/>
</dbReference>
<keyword evidence="4 5" id="KW-0472">Membrane</keyword>
<keyword evidence="3 5" id="KW-1133">Transmembrane helix</keyword>
<feature type="transmembrane region" description="Helical" evidence="5">
    <location>
        <begin position="331"/>
        <end position="348"/>
    </location>
</feature>
<dbReference type="Proteomes" id="UP000257323">
    <property type="component" value="Unassembled WGS sequence"/>
</dbReference>
<dbReference type="GO" id="GO:0046943">
    <property type="term" value="F:carboxylic acid transmembrane transporter activity"/>
    <property type="evidence" value="ECO:0007669"/>
    <property type="project" value="TreeGrafter"/>
</dbReference>
<evidence type="ECO:0000313" key="8">
    <source>
        <dbReference type="Proteomes" id="UP000257323"/>
    </source>
</evidence>
<evidence type="ECO:0000256" key="5">
    <source>
        <dbReference type="SAM" id="Phobius"/>
    </source>
</evidence>
<feature type="transmembrane region" description="Helical" evidence="5">
    <location>
        <begin position="149"/>
        <end position="171"/>
    </location>
</feature>
<feature type="transmembrane region" description="Helical" evidence="5">
    <location>
        <begin position="177"/>
        <end position="196"/>
    </location>
</feature>
<organism evidence="7 8">
    <name type="scientific">Candidatus Saccharicenans subterraneus</name>
    <dbReference type="NCBI Taxonomy" id="2508984"/>
    <lineage>
        <taxon>Bacteria</taxon>
        <taxon>Candidatus Aminicenantota</taxon>
        <taxon>Candidatus Aminicenantia</taxon>
        <taxon>Candidatus Aminicenantales</taxon>
        <taxon>Candidatus Saccharicenantaceae</taxon>
        <taxon>Candidatus Saccharicenans</taxon>
    </lineage>
</organism>
<dbReference type="PANTHER" id="PTHR23508:SF10">
    <property type="entry name" value="CARBOXYLIC ACID TRANSPORTER PROTEIN HOMOLOG"/>
    <property type="match status" value="1"/>
</dbReference>
<feature type="transmembrane region" description="Helical" evidence="5">
    <location>
        <begin position="300"/>
        <end position="319"/>
    </location>
</feature>
<dbReference type="Pfam" id="PF07690">
    <property type="entry name" value="MFS_1"/>
    <property type="match status" value="1"/>
</dbReference>
<comment type="subcellular location">
    <subcellularLocation>
        <location evidence="1">Membrane</location>
        <topology evidence="1">Multi-pass membrane protein</topology>
    </subcellularLocation>
</comment>
<accession>A0A3E2BLV2</accession>
<name>A0A3E2BLV2_9BACT</name>
<feature type="transmembrane region" description="Helical" evidence="5">
    <location>
        <begin position="25"/>
        <end position="51"/>
    </location>
</feature>
<feature type="transmembrane region" description="Helical" evidence="5">
    <location>
        <begin position="418"/>
        <end position="437"/>
    </location>
</feature>
<dbReference type="AlphaFoldDB" id="A0A3E2BLV2"/>
<evidence type="ECO:0000256" key="1">
    <source>
        <dbReference type="ARBA" id="ARBA00004141"/>
    </source>
</evidence>
<sequence length="446" mass="48352">MAASGRLTEYLFGWFRKTPAPARRALLASCFGWMLDSFDVMLYALVLAHLMSDLSMSKPTAGLLGSLTLLASAFGGMIFGVVADRLGRTVALRASILIYSVFTFMCGLSQNVFQLGLFRVFLGLGMGGEWASGAALVSEYFPSEHRGKALGFMQSFWAVGYALAAVVTAVILPKLGWRAVFFVGILPALLVFWIRSKVEEPELWKKTRGASSGASATEAKINNETSGSEYPGQDGLPISTNLEPARKPGLVSGRLLKITLAVTLMNALTMFAWWGFNLWIPGYLSLGRSQGGVGLSTGHMSSLVIFMQLGMWLGYLTFGYISDSLGRKKSYVFYLLSASLLVFLYSVARTPLLLFFLGPVVAFFGTGYFSGFGALTAELYPTRIRATLQGITYNSGRIVSAIAPLAIGSMAQQRGFQVAFWLVSGAFVLAALSWSLIPETRGRELE</sequence>
<evidence type="ECO:0000313" key="7">
    <source>
        <dbReference type="EMBL" id="RFT15723.1"/>
    </source>
</evidence>
<feature type="transmembrane region" description="Helical" evidence="5">
    <location>
        <begin position="354"/>
        <end position="375"/>
    </location>
</feature>
<dbReference type="PROSITE" id="PS00217">
    <property type="entry name" value="SUGAR_TRANSPORT_2"/>
    <property type="match status" value="1"/>
</dbReference>
<comment type="caution">
    <text evidence="7">The sequence shown here is derived from an EMBL/GenBank/DDBJ whole genome shotgun (WGS) entry which is preliminary data.</text>
</comment>
<evidence type="ECO:0000256" key="3">
    <source>
        <dbReference type="ARBA" id="ARBA00022989"/>
    </source>
</evidence>
<dbReference type="SUPFAM" id="SSF103473">
    <property type="entry name" value="MFS general substrate transporter"/>
    <property type="match status" value="1"/>
</dbReference>
<dbReference type="InterPro" id="IPR011701">
    <property type="entry name" value="MFS"/>
</dbReference>
<reference evidence="7 8" key="1">
    <citation type="submission" date="2018-08" db="EMBL/GenBank/DDBJ databases">
        <title>Genome analysis of the thermophilic bacterium of the candidate phylum Aminicenantes from deep subsurface aquifer revealed its physiology and ecological role.</title>
        <authorList>
            <person name="Kadnikov V.V."/>
            <person name="Mardanov A.V."/>
            <person name="Beletsky A.V."/>
            <person name="Karnachuk O.V."/>
            <person name="Ravin N.V."/>
        </authorList>
    </citation>
    <scope>NUCLEOTIDE SEQUENCE [LARGE SCALE GENOMIC DNA]</scope>
    <source>
        <strain evidence="7">BY38</strain>
    </source>
</reference>
<dbReference type="InterPro" id="IPR020846">
    <property type="entry name" value="MFS_dom"/>
</dbReference>
<gene>
    <name evidence="7" type="ORF">OP8BY_0098</name>
</gene>
<dbReference type="GO" id="GO:0005886">
    <property type="term" value="C:plasma membrane"/>
    <property type="evidence" value="ECO:0007669"/>
    <property type="project" value="TreeGrafter"/>
</dbReference>
<evidence type="ECO:0000256" key="4">
    <source>
        <dbReference type="ARBA" id="ARBA00023136"/>
    </source>
</evidence>
<feature type="transmembrane region" description="Helical" evidence="5">
    <location>
        <begin position="63"/>
        <end position="83"/>
    </location>
</feature>
<proteinExistence type="predicted"/>
<feature type="transmembrane region" description="Helical" evidence="5">
    <location>
        <begin position="90"/>
        <end position="110"/>
    </location>
</feature>
<dbReference type="EMBL" id="QUAH01000007">
    <property type="protein sequence ID" value="RFT15723.1"/>
    <property type="molecule type" value="Genomic_DNA"/>
</dbReference>
<keyword evidence="2 5" id="KW-0812">Transmembrane</keyword>
<evidence type="ECO:0000256" key="2">
    <source>
        <dbReference type="ARBA" id="ARBA00022692"/>
    </source>
</evidence>
<dbReference type="InterPro" id="IPR036259">
    <property type="entry name" value="MFS_trans_sf"/>
</dbReference>
<feature type="transmembrane region" description="Helical" evidence="5">
    <location>
        <begin position="255"/>
        <end position="280"/>
    </location>
</feature>
<dbReference type="PANTHER" id="PTHR23508">
    <property type="entry name" value="CARBOXYLIC ACID TRANSPORTER PROTEIN HOMOLOG"/>
    <property type="match status" value="1"/>
</dbReference>
<feature type="domain" description="Major facilitator superfamily (MFS) profile" evidence="6">
    <location>
        <begin position="25"/>
        <end position="441"/>
    </location>
</feature>